<organism evidence="1 2">
    <name type="scientific">Pseudomonas lundensis</name>
    <dbReference type="NCBI Taxonomy" id="86185"/>
    <lineage>
        <taxon>Bacteria</taxon>
        <taxon>Pseudomonadati</taxon>
        <taxon>Pseudomonadota</taxon>
        <taxon>Gammaproteobacteria</taxon>
        <taxon>Pseudomonadales</taxon>
        <taxon>Pseudomonadaceae</taxon>
        <taxon>Pseudomonas</taxon>
    </lineage>
</organism>
<comment type="caution">
    <text evidence="1">The sequence shown here is derived from an EMBL/GenBank/DDBJ whole genome shotgun (WGS) entry which is preliminary data.</text>
</comment>
<dbReference type="Proteomes" id="UP000219564">
    <property type="component" value="Unassembled WGS sequence"/>
</dbReference>
<sequence length="58" mass="6574">MSQRWGPYRLPARVLIVRLSERARAYGGKRAQRVLKVIAQIFLSNPKGTSRSSCVKSE</sequence>
<dbReference type="AlphaFoldDB" id="A0AAX2H3A4"/>
<proteinExistence type="predicted"/>
<evidence type="ECO:0000313" key="2">
    <source>
        <dbReference type="Proteomes" id="UP000219564"/>
    </source>
</evidence>
<protein>
    <submittedName>
        <fullName evidence="1">Uncharacterized protein</fullName>
    </submittedName>
</protein>
<dbReference type="EMBL" id="OBKZ01000008">
    <property type="protein sequence ID" value="SOB50091.1"/>
    <property type="molecule type" value="Genomic_DNA"/>
</dbReference>
<accession>A0AAX2H3A4</accession>
<reference evidence="1 2" key="1">
    <citation type="submission" date="2017-08" db="EMBL/GenBank/DDBJ databases">
        <authorList>
            <person name="Chaillou S."/>
        </authorList>
    </citation>
    <scope>NUCLEOTIDE SEQUENCE [LARGE SCALE GENOMIC DNA]</scope>
    <source>
        <strain evidence="1 2">MFPA15A1205</strain>
    </source>
</reference>
<gene>
    <name evidence="1" type="ORF">PLUA15_160186</name>
</gene>
<evidence type="ECO:0000313" key="1">
    <source>
        <dbReference type="EMBL" id="SOB50091.1"/>
    </source>
</evidence>
<name>A0AAX2H3A4_9PSED</name>